<organism evidence="1 2">
    <name type="scientific">Fodinicurvata halophila</name>
    <dbReference type="NCBI Taxonomy" id="1419723"/>
    <lineage>
        <taxon>Bacteria</taxon>
        <taxon>Pseudomonadati</taxon>
        <taxon>Pseudomonadota</taxon>
        <taxon>Alphaproteobacteria</taxon>
        <taxon>Rhodospirillales</taxon>
        <taxon>Rhodovibrionaceae</taxon>
        <taxon>Fodinicurvata</taxon>
    </lineage>
</organism>
<dbReference type="RefSeq" id="WP_382422340.1">
    <property type="nucleotide sequence ID" value="NZ_JBHSCW010000004.1"/>
</dbReference>
<evidence type="ECO:0000313" key="1">
    <source>
        <dbReference type="EMBL" id="MFC4351995.1"/>
    </source>
</evidence>
<evidence type="ECO:0000313" key="2">
    <source>
        <dbReference type="Proteomes" id="UP001595799"/>
    </source>
</evidence>
<name>A0ABV8UL86_9PROT</name>
<protein>
    <submittedName>
        <fullName evidence="1">Uncharacterized protein</fullName>
    </submittedName>
</protein>
<keyword evidence="2" id="KW-1185">Reference proteome</keyword>
<sequence length="62" mass="7436">MSEHQILIGQVFMDAKPPHRKWRVVDRRDANFVLERLDKPNVRRFPDEPTLLDPEHYRPDGT</sequence>
<reference evidence="2" key="1">
    <citation type="journal article" date="2019" name="Int. J. Syst. Evol. Microbiol.">
        <title>The Global Catalogue of Microorganisms (GCM) 10K type strain sequencing project: providing services to taxonomists for standard genome sequencing and annotation.</title>
        <authorList>
            <consortium name="The Broad Institute Genomics Platform"/>
            <consortium name="The Broad Institute Genome Sequencing Center for Infectious Disease"/>
            <person name="Wu L."/>
            <person name="Ma J."/>
        </authorList>
    </citation>
    <scope>NUCLEOTIDE SEQUENCE [LARGE SCALE GENOMIC DNA]</scope>
    <source>
        <strain evidence="2">CECT 8472</strain>
    </source>
</reference>
<dbReference type="EMBL" id="JBHSCW010000004">
    <property type="protein sequence ID" value="MFC4351995.1"/>
    <property type="molecule type" value="Genomic_DNA"/>
</dbReference>
<comment type="caution">
    <text evidence="1">The sequence shown here is derived from an EMBL/GenBank/DDBJ whole genome shotgun (WGS) entry which is preliminary data.</text>
</comment>
<accession>A0ABV8UL86</accession>
<proteinExistence type="predicted"/>
<gene>
    <name evidence="1" type="ORF">ACFOW6_10615</name>
</gene>
<dbReference type="Proteomes" id="UP001595799">
    <property type="component" value="Unassembled WGS sequence"/>
</dbReference>